<sequence length="79" mass="8791">MTLSGNVHQQTWSVNVQTEAVGEGGFRPTINVRHSSPHGDFKHTFRHGGIFSTEREAVLAGLREGMTWIELKMARTISV</sequence>
<dbReference type="Proteomes" id="UP000198866">
    <property type="component" value="Unassembled WGS sequence"/>
</dbReference>
<accession>A0A1H7EFR8</accession>
<evidence type="ECO:0000313" key="2">
    <source>
        <dbReference type="Proteomes" id="UP000198866"/>
    </source>
</evidence>
<proteinExistence type="predicted"/>
<name>A0A1H7EFR8_9BURK</name>
<dbReference type="RefSeq" id="WP_090873476.1">
    <property type="nucleotide sequence ID" value="NZ_FNYE01000049.1"/>
</dbReference>
<gene>
    <name evidence="1" type="ORF">SAMN05192539_104936</name>
</gene>
<evidence type="ECO:0000313" key="1">
    <source>
        <dbReference type="EMBL" id="SEK10882.1"/>
    </source>
</evidence>
<keyword evidence="2" id="KW-1185">Reference proteome</keyword>
<reference evidence="2" key="1">
    <citation type="submission" date="2016-10" db="EMBL/GenBank/DDBJ databases">
        <authorList>
            <person name="Varghese N."/>
            <person name="Submissions S."/>
        </authorList>
    </citation>
    <scope>NUCLEOTIDE SEQUENCE [LARGE SCALE GENOMIC DNA]</scope>
    <source>
        <strain evidence="2">LMG 26031</strain>
    </source>
</reference>
<dbReference type="AlphaFoldDB" id="A0A1H7EFR8"/>
<dbReference type="OrthoDB" id="9154435at2"/>
<protein>
    <recommendedName>
        <fullName evidence="3">UDP-glucose 4-epimerase</fullName>
    </recommendedName>
</protein>
<dbReference type="EMBL" id="FNYE01000049">
    <property type="protein sequence ID" value="SEK10882.1"/>
    <property type="molecule type" value="Genomic_DNA"/>
</dbReference>
<organism evidence="1 2">
    <name type="scientific">Paraburkholderia diazotrophica</name>
    <dbReference type="NCBI Taxonomy" id="667676"/>
    <lineage>
        <taxon>Bacteria</taxon>
        <taxon>Pseudomonadati</taxon>
        <taxon>Pseudomonadota</taxon>
        <taxon>Betaproteobacteria</taxon>
        <taxon>Burkholderiales</taxon>
        <taxon>Burkholderiaceae</taxon>
        <taxon>Paraburkholderia</taxon>
    </lineage>
</organism>
<evidence type="ECO:0008006" key="3">
    <source>
        <dbReference type="Google" id="ProtNLM"/>
    </source>
</evidence>